<evidence type="ECO:0000313" key="2">
    <source>
        <dbReference type="Proteomes" id="UP000814033"/>
    </source>
</evidence>
<comment type="caution">
    <text evidence="1">The sequence shown here is derived from an EMBL/GenBank/DDBJ whole genome shotgun (WGS) entry which is preliminary data.</text>
</comment>
<name>A0ACB8RCI5_9AGAM</name>
<evidence type="ECO:0000313" key="1">
    <source>
        <dbReference type="EMBL" id="KAI0041577.1"/>
    </source>
</evidence>
<protein>
    <submittedName>
        <fullName evidence="1">Peptide transporter PTR2A</fullName>
    </submittedName>
</protein>
<dbReference type="Proteomes" id="UP000814033">
    <property type="component" value="Unassembled WGS sequence"/>
</dbReference>
<accession>A0ACB8RCI5</accession>
<proteinExistence type="predicted"/>
<gene>
    <name evidence="1" type="ORF">FA95DRAFT_1598895</name>
</gene>
<dbReference type="EMBL" id="MU276114">
    <property type="protein sequence ID" value="KAI0041577.1"/>
    <property type="molecule type" value="Genomic_DNA"/>
</dbReference>
<reference evidence="1" key="1">
    <citation type="submission" date="2021-02" db="EMBL/GenBank/DDBJ databases">
        <authorList>
            <consortium name="DOE Joint Genome Institute"/>
            <person name="Ahrendt S."/>
            <person name="Looney B.P."/>
            <person name="Miyauchi S."/>
            <person name="Morin E."/>
            <person name="Drula E."/>
            <person name="Courty P.E."/>
            <person name="Chicoki N."/>
            <person name="Fauchery L."/>
            <person name="Kohler A."/>
            <person name="Kuo A."/>
            <person name="Labutti K."/>
            <person name="Pangilinan J."/>
            <person name="Lipzen A."/>
            <person name="Riley R."/>
            <person name="Andreopoulos W."/>
            <person name="He G."/>
            <person name="Johnson J."/>
            <person name="Barry K.W."/>
            <person name="Grigoriev I.V."/>
            <person name="Nagy L."/>
            <person name="Hibbett D."/>
            <person name="Henrissat B."/>
            <person name="Matheny P.B."/>
            <person name="Labbe J."/>
            <person name="Martin F."/>
        </authorList>
    </citation>
    <scope>NUCLEOTIDE SEQUENCE</scope>
    <source>
        <strain evidence="1">FP105234-sp</strain>
    </source>
</reference>
<keyword evidence="2" id="KW-1185">Reference proteome</keyword>
<organism evidence="1 2">
    <name type="scientific">Auriscalpium vulgare</name>
    <dbReference type="NCBI Taxonomy" id="40419"/>
    <lineage>
        <taxon>Eukaryota</taxon>
        <taxon>Fungi</taxon>
        <taxon>Dikarya</taxon>
        <taxon>Basidiomycota</taxon>
        <taxon>Agaricomycotina</taxon>
        <taxon>Agaricomycetes</taxon>
        <taxon>Russulales</taxon>
        <taxon>Auriscalpiaceae</taxon>
        <taxon>Auriscalpium</taxon>
    </lineage>
</organism>
<sequence length="594" mass="66194">MEKQQDDAYYAAVAEAARNETLDEKKGDLSSTESPDDYDDMEGLVSPTEEEYQTLRHVADAIQWSTYSVAFIELAERFSFYGSTIVFTNFIQQPLPKGSHTGAGGRHGQSGALGKGQQTSFGLTTFNQFWCYVTPLYGAYLADEKWGRFNTIAVAVAITLVGHVLLIISAIPPVIVHPNGSVAALAVAIVIMGAGTGGFKSNISPLVAEQQRHLKPFVQELKTGERVVVDPAMTTARIYMYFYLFINIGALVGQISMTYAEKYHGFYLAFTLPTAVFLLCPAVLFLLRNKYRRSPPQGSVLSKALRTLWFATRGRWSANPIKLYKNMTAPGFWDSAKPSRIPDAERPKWMTFDDNWVEEVRRGFKACEVFQFFPLYWLSYNQIVNNLTSQAATMITNGVPNDVINNLDPFALIIFIPIFDIAIYPGLRRIGIRVTPIRKITAGFYTGALAMVWACVVQHYIYKRNPCGRYPSTCVDADGNPVTSDLSVWIQTGSYVLIAFSEIFASITGLEYAFTKAPKNMKSLVMSIFLFASALAAALGEAFNSVSLDPLLVWNYGVMAVLAAIGGVMFWFTFRHLDDEEERLNYLKDGHFES</sequence>
<reference evidence="1" key="2">
    <citation type="journal article" date="2022" name="New Phytol.">
        <title>Evolutionary transition to the ectomycorrhizal habit in the genomes of a hyperdiverse lineage of mushroom-forming fungi.</title>
        <authorList>
            <person name="Looney B."/>
            <person name="Miyauchi S."/>
            <person name="Morin E."/>
            <person name="Drula E."/>
            <person name="Courty P.E."/>
            <person name="Kohler A."/>
            <person name="Kuo A."/>
            <person name="LaButti K."/>
            <person name="Pangilinan J."/>
            <person name="Lipzen A."/>
            <person name="Riley R."/>
            <person name="Andreopoulos W."/>
            <person name="He G."/>
            <person name="Johnson J."/>
            <person name="Nolan M."/>
            <person name="Tritt A."/>
            <person name="Barry K.W."/>
            <person name="Grigoriev I.V."/>
            <person name="Nagy L.G."/>
            <person name="Hibbett D."/>
            <person name="Henrissat B."/>
            <person name="Matheny P.B."/>
            <person name="Labbe J."/>
            <person name="Martin F.M."/>
        </authorList>
    </citation>
    <scope>NUCLEOTIDE SEQUENCE</scope>
    <source>
        <strain evidence="1">FP105234-sp</strain>
    </source>
</reference>